<protein>
    <recommendedName>
        <fullName evidence="5">LIM zinc-binding domain-containing protein</fullName>
    </recommendedName>
</protein>
<dbReference type="Gene3D" id="2.10.110.10">
    <property type="entry name" value="Cysteine Rich Protein"/>
    <property type="match status" value="1"/>
</dbReference>
<evidence type="ECO:0000313" key="6">
    <source>
        <dbReference type="EMBL" id="TGO42477.1"/>
    </source>
</evidence>
<dbReference type="PROSITE" id="PS00478">
    <property type="entry name" value="LIM_DOMAIN_1"/>
    <property type="match status" value="1"/>
</dbReference>
<name>A0A4Z1HBR3_9HELO</name>
<evidence type="ECO:0000259" key="5">
    <source>
        <dbReference type="PROSITE" id="PS50023"/>
    </source>
</evidence>
<evidence type="ECO:0000313" key="7">
    <source>
        <dbReference type="Proteomes" id="UP000297814"/>
    </source>
</evidence>
<evidence type="ECO:0000256" key="3">
    <source>
        <dbReference type="PROSITE-ProRule" id="PRU00125"/>
    </source>
</evidence>
<organism evidence="6 7">
    <name type="scientific">Botrytis hyacinthi</name>
    <dbReference type="NCBI Taxonomy" id="278943"/>
    <lineage>
        <taxon>Eukaryota</taxon>
        <taxon>Fungi</taxon>
        <taxon>Dikarya</taxon>
        <taxon>Ascomycota</taxon>
        <taxon>Pezizomycotina</taxon>
        <taxon>Leotiomycetes</taxon>
        <taxon>Helotiales</taxon>
        <taxon>Sclerotiniaceae</taxon>
        <taxon>Botrytis</taxon>
    </lineage>
</organism>
<evidence type="ECO:0000256" key="1">
    <source>
        <dbReference type="ARBA" id="ARBA00022723"/>
    </source>
</evidence>
<feature type="region of interest" description="Disordered" evidence="4">
    <location>
        <begin position="442"/>
        <end position="485"/>
    </location>
</feature>
<feature type="compositionally biased region" description="Basic and acidic residues" evidence="4">
    <location>
        <begin position="474"/>
        <end position="485"/>
    </location>
</feature>
<feature type="region of interest" description="Disordered" evidence="4">
    <location>
        <begin position="756"/>
        <end position="901"/>
    </location>
</feature>
<keyword evidence="2 3" id="KW-0862">Zinc</keyword>
<feature type="compositionally biased region" description="Basic and acidic residues" evidence="4">
    <location>
        <begin position="851"/>
        <end position="890"/>
    </location>
</feature>
<dbReference type="Proteomes" id="UP000297814">
    <property type="component" value="Unassembled WGS sequence"/>
</dbReference>
<dbReference type="GO" id="GO:0030695">
    <property type="term" value="F:GTPase regulator activity"/>
    <property type="evidence" value="ECO:0007669"/>
    <property type="project" value="UniProtKB-ARBA"/>
</dbReference>
<feature type="compositionally biased region" description="Basic and acidic residues" evidence="4">
    <location>
        <begin position="350"/>
        <end position="360"/>
    </location>
</feature>
<dbReference type="GO" id="GO:0046872">
    <property type="term" value="F:metal ion binding"/>
    <property type="evidence" value="ECO:0007669"/>
    <property type="project" value="UniProtKB-KW"/>
</dbReference>
<proteinExistence type="predicted"/>
<dbReference type="EMBL" id="PQXK01000008">
    <property type="protein sequence ID" value="TGO42477.1"/>
    <property type="molecule type" value="Genomic_DNA"/>
</dbReference>
<comment type="caution">
    <text evidence="6">The sequence shown here is derived from an EMBL/GenBank/DDBJ whole genome shotgun (WGS) entry which is preliminary data.</text>
</comment>
<feature type="compositionally biased region" description="Low complexity" evidence="4">
    <location>
        <begin position="288"/>
        <end position="310"/>
    </location>
</feature>
<feature type="compositionally biased region" description="Basic and acidic residues" evidence="4">
    <location>
        <begin position="760"/>
        <end position="770"/>
    </location>
</feature>
<feature type="region of interest" description="Disordered" evidence="4">
    <location>
        <begin position="32"/>
        <end position="78"/>
    </location>
</feature>
<feature type="compositionally biased region" description="Basic and acidic residues" evidence="4">
    <location>
        <begin position="587"/>
        <end position="597"/>
    </location>
</feature>
<evidence type="ECO:0000256" key="2">
    <source>
        <dbReference type="ARBA" id="ARBA00022833"/>
    </source>
</evidence>
<keyword evidence="7" id="KW-1185">Reference proteome</keyword>
<feature type="compositionally biased region" description="Low complexity" evidence="4">
    <location>
        <begin position="369"/>
        <end position="378"/>
    </location>
</feature>
<feature type="region of interest" description="Disordered" evidence="4">
    <location>
        <begin position="280"/>
        <end position="313"/>
    </location>
</feature>
<feature type="compositionally biased region" description="Basic residues" evidence="4">
    <location>
        <begin position="58"/>
        <end position="67"/>
    </location>
</feature>
<gene>
    <name evidence="6" type="ORF">BHYA_0008g00680</name>
</gene>
<feature type="compositionally biased region" description="Low complexity" evidence="4">
    <location>
        <begin position="618"/>
        <end position="631"/>
    </location>
</feature>
<feature type="region of interest" description="Disordered" evidence="4">
    <location>
        <begin position="341"/>
        <end position="378"/>
    </location>
</feature>
<dbReference type="PROSITE" id="PS50023">
    <property type="entry name" value="LIM_DOMAIN_2"/>
    <property type="match status" value="1"/>
</dbReference>
<evidence type="ECO:0000256" key="4">
    <source>
        <dbReference type="SAM" id="MobiDB-lite"/>
    </source>
</evidence>
<reference evidence="6 7" key="1">
    <citation type="submission" date="2017-12" db="EMBL/GenBank/DDBJ databases">
        <title>Comparative genomics of Botrytis spp.</title>
        <authorList>
            <person name="Valero-Jimenez C.A."/>
            <person name="Tapia P."/>
            <person name="Veloso J."/>
            <person name="Silva-Moreno E."/>
            <person name="Staats M."/>
            <person name="Valdes J.H."/>
            <person name="Van Kan J.A.L."/>
        </authorList>
    </citation>
    <scope>NUCLEOTIDE SEQUENCE [LARGE SCALE GENOMIC DNA]</scope>
    <source>
        <strain evidence="6 7">Bh0001</strain>
    </source>
</reference>
<keyword evidence="3" id="KW-0440">LIM domain</keyword>
<feature type="domain" description="LIM zinc-binding" evidence="5">
    <location>
        <begin position="135"/>
        <end position="210"/>
    </location>
</feature>
<accession>A0A4Z1HBR3</accession>
<feature type="compositionally biased region" description="Basic and acidic residues" evidence="4">
    <location>
        <begin position="812"/>
        <end position="826"/>
    </location>
</feature>
<sequence>MTGHQGTPRPATSTFIELRPRTRHTISVPPLSLASTVSDSPKAIGAPSTPIVTPLVPHHTHNSHPHTHPTPPRPPTPAQLTPTITALRTIQKSSDPAFVCTICWSPQYLPSTPRVLGRSSRIVCHQCWRAVLDLSICWVCGEGIVRGDQVVSLGWCFWHRGCFGCLLCGVRLGERVLRECESECENGRGRYGNNGEDGCGDRRKGTELDKIPLCEWCETETKIKGYGEKKVLERGLENVTKSDGGLTRCRLEKLDEDKGLGGNLNLNLNGKKDVVVGLDGEEREETGPSPASSSSSDSPTNITNKSSKSSTMNERMIRKIIRDSSTPQEEVALLSDAAKMGVSEDGNPDDSTHSHSDAEPAHFGQVDASTSSSSISSPPTDIYVSIYDPAGQAFVPSRTKPLPKWMSLLPNNVHREREETECDASQKKSRAAVSRAKLPEAYADGASSSHSDDCPGDHGPLTSCPTGEAPTEVSPREYSGKVTPKERSILRYLTLPDRLSIREHADSASESTSDSTRRPSASTLSSLALPSPQQKAFKTTRPRSVSIEEKLPRPHQHPASAYRRTNRSSTIESTCIKPNGLVQIIPHPEHTPRDVSERPLTPYPKSDSPDPFQTQHVSSPSSSTSYPNSKPTLLHSPLSNFITPRKGSCCGLSTSLESASVGEIKKRERGESSFDSVFESFPRPEIGKNNSNYASSLCRSPKLGFLEKGNEYLEYVSGVILPGGGREGDAGKEGGKEGIVERIRRQRVGTVSLGQVAQNVKEEKERKRAETQIQTEWKWLDHESKNHTPSAIVEQEVNAQVGSGRSSRRNRGVSEDEVGRLERDGSRIGGRRRRGTSGEGRGQGSRVRSRKERERERETVERDKLEKGDDKWKGKQKLVEEEESRKKVEDNVGGGVDESREQLKRELMGLFGEE</sequence>
<feature type="compositionally biased region" description="Low complexity" evidence="4">
    <location>
        <begin position="508"/>
        <end position="532"/>
    </location>
</feature>
<feature type="compositionally biased region" description="Pro residues" evidence="4">
    <location>
        <begin position="68"/>
        <end position="77"/>
    </location>
</feature>
<feature type="region of interest" description="Disordered" evidence="4">
    <location>
        <begin position="503"/>
        <end position="631"/>
    </location>
</feature>
<keyword evidence="1 3" id="KW-0479">Metal-binding</keyword>
<dbReference type="AlphaFoldDB" id="A0A4Z1HBR3"/>
<dbReference type="InterPro" id="IPR001781">
    <property type="entry name" value="Znf_LIM"/>
</dbReference>